<dbReference type="SUPFAM" id="SSF52540">
    <property type="entry name" value="P-loop containing nucleoside triphosphate hydrolases"/>
    <property type="match status" value="2"/>
</dbReference>
<dbReference type="AlphaFoldDB" id="A0A381P7E2"/>
<evidence type="ECO:0000256" key="5">
    <source>
        <dbReference type="ARBA" id="ARBA00022694"/>
    </source>
</evidence>
<evidence type="ECO:0000313" key="10">
    <source>
        <dbReference type="EMBL" id="SUZ62138.1"/>
    </source>
</evidence>
<dbReference type="GO" id="GO:0052381">
    <property type="term" value="F:tRNA dimethylallyltransferase activity"/>
    <property type="evidence" value="ECO:0007669"/>
    <property type="project" value="UniProtKB-EC"/>
</dbReference>
<dbReference type="Pfam" id="PF01715">
    <property type="entry name" value="IPPT"/>
    <property type="match status" value="1"/>
</dbReference>
<keyword evidence="4" id="KW-0808">Transferase</keyword>
<accession>A0A381P7E2</accession>
<name>A0A381P7E2_9ZZZZ</name>
<dbReference type="EC" id="2.5.1.75" evidence="3"/>
<comment type="similarity">
    <text evidence="2">Belongs to the IPP transferase family.</text>
</comment>
<dbReference type="PANTHER" id="PTHR11088">
    <property type="entry name" value="TRNA DIMETHYLALLYLTRANSFERASE"/>
    <property type="match status" value="1"/>
</dbReference>
<protein>
    <recommendedName>
        <fullName evidence="3">tRNA dimethylallyltransferase</fullName>
        <ecNumber evidence="3">2.5.1.75</ecNumber>
    </recommendedName>
</protein>
<dbReference type="EMBL" id="UINC01000849">
    <property type="protein sequence ID" value="SUZ62138.1"/>
    <property type="molecule type" value="Genomic_DNA"/>
</dbReference>
<evidence type="ECO:0000256" key="7">
    <source>
        <dbReference type="ARBA" id="ARBA00022840"/>
    </source>
</evidence>
<dbReference type="GO" id="GO:0005524">
    <property type="term" value="F:ATP binding"/>
    <property type="evidence" value="ECO:0007669"/>
    <property type="project" value="UniProtKB-KW"/>
</dbReference>
<evidence type="ECO:0000256" key="1">
    <source>
        <dbReference type="ARBA" id="ARBA00001946"/>
    </source>
</evidence>
<evidence type="ECO:0000256" key="4">
    <source>
        <dbReference type="ARBA" id="ARBA00022679"/>
    </source>
</evidence>
<evidence type="ECO:0000256" key="8">
    <source>
        <dbReference type="ARBA" id="ARBA00022842"/>
    </source>
</evidence>
<keyword evidence="7" id="KW-0067">ATP-binding</keyword>
<dbReference type="NCBIfam" id="TIGR00174">
    <property type="entry name" value="miaA"/>
    <property type="match status" value="1"/>
</dbReference>
<evidence type="ECO:0000256" key="3">
    <source>
        <dbReference type="ARBA" id="ARBA00012665"/>
    </source>
</evidence>
<dbReference type="InterPro" id="IPR018022">
    <property type="entry name" value="IPT"/>
</dbReference>
<evidence type="ECO:0000256" key="2">
    <source>
        <dbReference type="ARBA" id="ARBA00005842"/>
    </source>
</evidence>
<sequence length="324" mass="36005">MPSQSPVIVVVGPTSAGKSALAVAVCEWFRGEVVSADAFQVYRGLDIGTGKIDTSSARGIPHHCINVANPNEHYSAGRYARDASAVIAEVHSRGNMAVIAGGSGFYVRALINGLAPLPDQDERWRKALEAVETSRGFGYLFAMLNALDPEWAQAIGGADRQRTFRGLEVTLRLGVPMSVLLEQQGWSGPHFDAIWVGLTSPRKQLYKRIEVRIDKMLSDGWLDEVRRLLSSGCTPESPGMRAIGYRDLVAHLAGEMSLGEAREAIVRATRQYAKRQLTWFRRQSPAIFFEVDEADDENPERVYDEIRADLEDRLTCYRYQYEPG</sequence>
<evidence type="ECO:0000256" key="6">
    <source>
        <dbReference type="ARBA" id="ARBA00022741"/>
    </source>
</evidence>
<proteinExistence type="inferred from homology"/>
<reference evidence="10" key="1">
    <citation type="submission" date="2018-05" db="EMBL/GenBank/DDBJ databases">
        <authorList>
            <person name="Lanie J.A."/>
            <person name="Ng W.-L."/>
            <person name="Kazmierczak K.M."/>
            <person name="Andrzejewski T.M."/>
            <person name="Davidsen T.M."/>
            <person name="Wayne K.J."/>
            <person name="Tettelin H."/>
            <person name="Glass J.I."/>
            <person name="Rusch D."/>
            <person name="Podicherti R."/>
            <person name="Tsui H.-C.T."/>
            <person name="Winkler M.E."/>
        </authorList>
    </citation>
    <scope>NUCLEOTIDE SEQUENCE</scope>
</reference>
<dbReference type="PANTHER" id="PTHR11088:SF60">
    <property type="entry name" value="TRNA DIMETHYLALLYLTRANSFERASE"/>
    <property type="match status" value="1"/>
</dbReference>
<dbReference type="InterPro" id="IPR027417">
    <property type="entry name" value="P-loop_NTPase"/>
</dbReference>
<comment type="cofactor">
    <cofactor evidence="1">
        <name>Mg(2+)</name>
        <dbReference type="ChEBI" id="CHEBI:18420"/>
    </cofactor>
</comment>
<dbReference type="Gene3D" id="1.10.20.140">
    <property type="match status" value="1"/>
</dbReference>
<dbReference type="InterPro" id="IPR039657">
    <property type="entry name" value="Dimethylallyltransferase"/>
</dbReference>
<keyword evidence="6" id="KW-0547">Nucleotide-binding</keyword>
<gene>
    <name evidence="10" type="ORF">METZ01_LOCUS14992</name>
</gene>
<dbReference type="GO" id="GO:0006400">
    <property type="term" value="P:tRNA modification"/>
    <property type="evidence" value="ECO:0007669"/>
    <property type="project" value="TreeGrafter"/>
</dbReference>
<comment type="catalytic activity">
    <reaction evidence="9">
        <text>adenosine(37) in tRNA + dimethylallyl diphosphate = N(6)-dimethylallyladenosine(37) in tRNA + diphosphate</text>
        <dbReference type="Rhea" id="RHEA:26482"/>
        <dbReference type="Rhea" id="RHEA-COMP:10162"/>
        <dbReference type="Rhea" id="RHEA-COMP:10375"/>
        <dbReference type="ChEBI" id="CHEBI:33019"/>
        <dbReference type="ChEBI" id="CHEBI:57623"/>
        <dbReference type="ChEBI" id="CHEBI:74411"/>
        <dbReference type="ChEBI" id="CHEBI:74415"/>
        <dbReference type="EC" id="2.5.1.75"/>
    </reaction>
</comment>
<dbReference type="HAMAP" id="MF_00185">
    <property type="entry name" value="IPP_trans"/>
    <property type="match status" value="1"/>
</dbReference>
<keyword evidence="5" id="KW-0819">tRNA processing</keyword>
<organism evidence="10">
    <name type="scientific">marine metagenome</name>
    <dbReference type="NCBI Taxonomy" id="408172"/>
    <lineage>
        <taxon>unclassified sequences</taxon>
        <taxon>metagenomes</taxon>
        <taxon>ecological metagenomes</taxon>
    </lineage>
</organism>
<keyword evidence="8" id="KW-0460">Magnesium</keyword>
<dbReference type="Gene3D" id="3.40.50.300">
    <property type="entry name" value="P-loop containing nucleotide triphosphate hydrolases"/>
    <property type="match status" value="1"/>
</dbReference>
<evidence type="ECO:0000256" key="9">
    <source>
        <dbReference type="ARBA" id="ARBA00049563"/>
    </source>
</evidence>